<feature type="compositionally biased region" description="Polar residues" evidence="8">
    <location>
        <begin position="272"/>
        <end position="293"/>
    </location>
</feature>
<proteinExistence type="predicted"/>
<dbReference type="Pfam" id="PF00096">
    <property type="entry name" value="zf-C2H2"/>
    <property type="match status" value="2"/>
</dbReference>
<feature type="compositionally biased region" description="Polar residues" evidence="8">
    <location>
        <begin position="115"/>
        <end position="130"/>
    </location>
</feature>
<dbReference type="FunFam" id="3.30.160.60:FF:000100">
    <property type="entry name" value="Zinc finger 45-like"/>
    <property type="match status" value="1"/>
</dbReference>
<keyword evidence="2" id="KW-0479">Metal-binding</keyword>
<feature type="compositionally biased region" description="Low complexity" evidence="8">
    <location>
        <begin position="511"/>
        <end position="521"/>
    </location>
</feature>
<dbReference type="InterPro" id="IPR013087">
    <property type="entry name" value="Znf_C2H2_type"/>
</dbReference>
<organism evidence="10 11">
    <name type="scientific">Pseudopithomyces chartarum</name>
    <dbReference type="NCBI Taxonomy" id="1892770"/>
    <lineage>
        <taxon>Eukaryota</taxon>
        <taxon>Fungi</taxon>
        <taxon>Dikarya</taxon>
        <taxon>Ascomycota</taxon>
        <taxon>Pezizomycotina</taxon>
        <taxon>Dothideomycetes</taxon>
        <taxon>Pleosporomycetidae</taxon>
        <taxon>Pleosporales</taxon>
        <taxon>Massarineae</taxon>
        <taxon>Didymosphaeriaceae</taxon>
        <taxon>Pseudopithomyces</taxon>
    </lineage>
</organism>
<sequence>MAAAAQARMEIHISSPMQSSAEVAKLPTSRIAMPANPESSRVPKEELITLRYVDSGGGALPGAHWELVDRTAPRFDPLKGLRGRRPQKGSMPKVLTLTNSTVSDTRADSVEGLESTVNNGESENQLSGGDTNDERSTTVTDNSRDAPNSHSKTLKSTLATMNDVNTSTSAVKAADAQSNTPNQTSGNLEPSNPSRYATRGKAPRRKSTSTVSSATSPISHTERRLQRIQDTVPFTVHTRTSDAHTRADLSRIFSPSHGKDDTMLKSQDIEVANTTTDGESNADSEAASETASLSDSSTQEPRSSSSSVAPPIGRRAERLAKAAARRATLARFGNDGPVSVSAEASRIARYREDPDFNKDKAVATAISNRGRGLRPRKWPPVPVVEDDDDNNTEKEGDEDEEEQEEERSDYGGRGHHEKDDTEGDEGNDENDDDYDNDNDDSFHMVPSHRPLRSGSTRKRRANDDYTADFVPGKKFRKPKLAITNTRRDSASMQGALGLQHPRVKDSVTEGASSSASPPASAGKAVQQKARPGRKSTSQLPRPYSCDTCGQRFNRQEHVKRHMVSVHSSEKAFACTTCGKRFARRDNLTQHIGSHFKTQYEASSEDANQMQGATTYDAFASRNSNGLISGIQMDRIAASETASTQQQLRIAENHRRLADQGKL</sequence>
<dbReference type="InterPro" id="IPR036236">
    <property type="entry name" value="Znf_C2H2_sf"/>
</dbReference>
<feature type="compositionally biased region" description="Acidic residues" evidence="8">
    <location>
        <begin position="384"/>
        <end position="407"/>
    </location>
</feature>
<feature type="compositionally biased region" description="Polar residues" evidence="8">
    <location>
        <begin position="137"/>
        <end position="195"/>
    </location>
</feature>
<evidence type="ECO:0000256" key="8">
    <source>
        <dbReference type="SAM" id="MobiDB-lite"/>
    </source>
</evidence>
<evidence type="ECO:0000256" key="3">
    <source>
        <dbReference type="ARBA" id="ARBA00022737"/>
    </source>
</evidence>
<gene>
    <name evidence="10" type="ORF">GRF29_28g1741375</name>
</gene>
<dbReference type="PANTHER" id="PTHR24409:SF295">
    <property type="entry name" value="AZ2-RELATED"/>
    <property type="match status" value="1"/>
</dbReference>
<feature type="region of interest" description="Disordered" evidence="8">
    <location>
        <begin position="349"/>
        <end position="543"/>
    </location>
</feature>
<dbReference type="FunFam" id="3.30.160.60:FF:000145">
    <property type="entry name" value="Zinc finger protein 574"/>
    <property type="match status" value="1"/>
</dbReference>
<feature type="compositionally biased region" description="Basic and acidic residues" evidence="8">
    <location>
        <begin position="349"/>
        <end position="361"/>
    </location>
</feature>
<keyword evidence="11" id="KW-1185">Reference proteome</keyword>
<feature type="domain" description="C2H2-type" evidence="9">
    <location>
        <begin position="543"/>
        <end position="571"/>
    </location>
</feature>
<dbReference type="SUPFAM" id="SSF57667">
    <property type="entry name" value="beta-beta-alpha zinc fingers"/>
    <property type="match status" value="1"/>
</dbReference>
<evidence type="ECO:0000256" key="1">
    <source>
        <dbReference type="ARBA" id="ARBA00004123"/>
    </source>
</evidence>
<protein>
    <recommendedName>
        <fullName evidence="9">C2H2-type domain-containing protein</fullName>
    </recommendedName>
</protein>
<feature type="compositionally biased region" description="Polar residues" evidence="8">
    <location>
        <begin position="208"/>
        <end position="219"/>
    </location>
</feature>
<dbReference type="PROSITE" id="PS50157">
    <property type="entry name" value="ZINC_FINGER_C2H2_2"/>
    <property type="match status" value="2"/>
</dbReference>
<evidence type="ECO:0000256" key="4">
    <source>
        <dbReference type="ARBA" id="ARBA00022771"/>
    </source>
</evidence>
<evidence type="ECO:0000256" key="5">
    <source>
        <dbReference type="ARBA" id="ARBA00022833"/>
    </source>
</evidence>
<dbReference type="GO" id="GO:0008270">
    <property type="term" value="F:zinc ion binding"/>
    <property type="evidence" value="ECO:0007669"/>
    <property type="project" value="UniProtKB-KW"/>
</dbReference>
<evidence type="ECO:0000313" key="10">
    <source>
        <dbReference type="EMBL" id="KAK3213998.1"/>
    </source>
</evidence>
<feature type="compositionally biased region" description="Acidic residues" evidence="8">
    <location>
        <begin position="420"/>
        <end position="439"/>
    </location>
</feature>
<feature type="compositionally biased region" description="Basic and acidic residues" evidence="8">
    <location>
        <begin position="408"/>
        <end position="419"/>
    </location>
</feature>
<dbReference type="GO" id="GO:0000977">
    <property type="term" value="F:RNA polymerase II transcription regulatory region sequence-specific DNA binding"/>
    <property type="evidence" value="ECO:0007669"/>
    <property type="project" value="TreeGrafter"/>
</dbReference>
<dbReference type="GO" id="GO:0000981">
    <property type="term" value="F:DNA-binding transcription factor activity, RNA polymerase II-specific"/>
    <property type="evidence" value="ECO:0007669"/>
    <property type="project" value="TreeGrafter"/>
</dbReference>
<keyword evidence="3" id="KW-0677">Repeat</keyword>
<reference evidence="10 11" key="1">
    <citation type="submission" date="2021-02" db="EMBL/GenBank/DDBJ databases">
        <title>Genome assembly of Pseudopithomyces chartarum.</title>
        <authorList>
            <person name="Jauregui R."/>
            <person name="Singh J."/>
            <person name="Voisey C."/>
        </authorList>
    </citation>
    <scope>NUCLEOTIDE SEQUENCE [LARGE SCALE GENOMIC DNA]</scope>
    <source>
        <strain evidence="10 11">AGR01</strain>
    </source>
</reference>
<comment type="subcellular location">
    <subcellularLocation>
        <location evidence="1">Nucleus</location>
    </subcellularLocation>
</comment>
<dbReference type="GO" id="GO:0005634">
    <property type="term" value="C:nucleus"/>
    <property type="evidence" value="ECO:0007669"/>
    <property type="project" value="UniProtKB-SubCell"/>
</dbReference>
<dbReference type="Gene3D" id="3.30.160.60">
    <property type="entry name" value="Classic Zinc Finger"/>
    <property type="match status" value="2"/>
</dbReference>
<dbReference type="PANTHER" id="PTHR24409">
    <property type="entry name" value="ZINC FINGER PROTEIN 142"/>
    <property type="match status" value="1"/>
</dbReference>
<evidence type="ECO:0000256" key="2">
    <source>
        <dbReference type="ARBA" id="ARBA00022723"/>
    </source>
</evidence>
<feature type="compositionally biased region" description="Basic and acidic residues" evidence="8">
    <location>
        <begin position="239"/>
        <end position="249"/>
    </location>
</feature>
<evidence type="ECO:0000259" key="9">
    <source>
        <dbReference type="PROSITE" id="PS50157"/>
    </source>
</evidence>
<accession>A0AAN6RIT8</accession>
<dbReference type="AlphaFoldDB" id="A0AAN6RIT8"/>
<evidence type="ECO:0000256" key="7">
    <source>
        <dbReference type="PROSITE-ProRule" id="PRU00042"/>
    </source>
</evidence>
<feature type="domain" description="C2H2-type" evidence="9">
    <location>
        <begin position="572"/>
        <end position="599"/>
    </location>
</feature>
<evidence type="ECO:0000256" key="6">
    <source>
        <dbReference type="ARBA" id="ARBA00023242"/>
    </source>
</evidence>
<evidence type="ECO:0000313" key="11">
    <source>
        <dbReference type="Proteomes" id="UP001280581"/>
    </source>
</evidence>
<feature type="region of interest" description="Disordered" evidence="8">
    <location>
        <begin position="99"/>
        <end position="324"/>
    </location>
</feature>
<dbReference type="SMART" id="SM00355">
    <property type="entry name" value="ZnF_C2H2"/>
    <property type="match status" value="2"/>
</dbReference>
<keyword evidence="6" id="KW-0539">Nucleus</keyword>
<dbReference type="Proteomes" id="UP001280581">
    <property type="component" value="Unassembled WGS sequence"/>
</dbReference>
<keyword evidence="4 7" id="KW-0863">Zinc-finger</keyword>
<dbReference type="PROSITE" id="PS00028">
    <property type="entry name" value="ZINC_FINGER_C2H2_1"/>
    <property type="match status" value="2"/>
</dbReference>
<dbReference type="EMBL" id="WVTA01000004">
    <property type="protein sequence ID" value="KAK3213998.1"/>
    <property type="molecule type" value="Genomic_DNA"/>
</dbReference>
<feature type="compositionally biased region" description="Low complexity" evidence="8">
    <location>
        <begin position="294"/>
        <end position="307"/>
    </location>
</feature>
<keyword evidence="5" id="KW-0862">Zinc</keyword>
<comment type="caution">
    <text evidence="10">The sequence shown here is derived from an EMBL/GenBank/DDBJ whole genome shotgun (WGS) entry which is preliminary data.</text>
</comment>
<name>A0AAN6RIT8_9PLEO</name>
<feature type="compositionally biased region" description="Basic residues" evidence="8">
    <location>
        <begin position="449"/>
        <end position="460"/>
    </location>
</feature>